<dbReference type="SUPFAM" id="SSF51261">
    <property type="entry name" value="Duplicated hybrid motif"/>
    <property type="match status" value="1"/>
</dbReference>
<dbReference type="Gene3D" id="2.10.270.10">
    <property type="entry name" value="Cholin Binding"/>
    <property type="match status" value="3"/>
</dbReference>
<feature type="repeat" description="Cell wall-binding" evidence="2">
    <location>
        <begin position="7"/>
        <end position="27"/>
    </location>
</feature>
<dbReference type="InterPro" id="IPR050570">
    <property type="entry name" value="Cell_wall_metabolism_enzyme"/>
</dbReference>
<dbReference type="Gene3D" id="2.10.270.20">
    <property type="match status" value="1"/>
</dbReference>
<dbReference type="CDD" id="cd12797">
    <property type="entry name" value="M23_peptidase"/>
    <property type="match status" value="1"/>
</dbReference>
<dbReference type="GO" id="GO:0004222">
    <property type="term" value="F:metalloendopeptidase activity"/>
    <property type="evidence" value="ECO:0007669"/>
    <property type="project" value="TreeGrafter"/>
</dbReference>
<accession>C0CHX4</accession>
<evidence type="ECO:0000256" key="2">
    <source>
        <dbReference type="PROSITE-ProRule" id="PRU00591"/>
    </source>
</evidence>
<keyword evidence="5" id="KW-1185">Reference proteome</keyword>
<evidence type="ECO:0000256" key="1">
    <source>
        <dbReference type="ARBA" id="ARBA00022737"/>
    </source>
</evidence>
<proteinExistence type="predicted"/>
<dbReference type="SUPFAM" id="SSF69360">
    <property type="entry name" value="Cell wall binding repeat"/>
    <property type="match status" value="2"/>
</dbReference>
<feature type="domain" description="M23ase beta-sheet core" evidence="3">
    <location>
        <begin position="298"/>
        <end position="398"/>
    </location>
</feature>
<dbReference type="Pfam" id="PF01473">
    <property type="entry name" value="Choline_bind_1"/>
    <property type="match status" value="1"/>
</dbReference>
<dbReference type="InterPro" id="IPR011055">
    <property type="entry name" value="Dup_hybrid_motif"/>
</dbReference>
<dbReference type="eggNOG" id="COG4942">
    <property type="taxonomic scope" value="Bacteria"/>
</dbReference>
<reference evidence="4 5" key="2">
    <citation type="submission" date="2009-02" db="EMBL/GenBank/DDBJ databases">
        <title>Draft genome sequence of Blautia hydrogenotrophica DSM 10507 (Ruminococcus hydrogenotrophicus DSM 10507).</title>
        <authorList>
            <person name="Sudarsanam P."/>
            <person name="Ley R."/>
            <person name="Guruge J."/>
            <person name="Turnbaugh P.J."/>
            <person name="Mahowald M."/>
            <person name="Liep D."/>
            <person name="Gordon J."/>
        </authorList>
    </citation>
    <scope>NUCLEOTIDE SEQUENCE [LARGE SCALE GENOMIC DNA]</scope>
    <source>
        <strain evidence="5">DSM 10507 / JCM 14656 / S5a33</strain>
    </source>
</reference>
<sequence>SVHGYMQTGWFKTQAGNYYYFGDDGVMRTGKQNIDSAEYYFQSSGRRAQNTIVTIGSKKYYYDKNGKLYKGGWLDYKDGHTYYFYRKDGHMLKSCWITSKENGKTYKYYVRYNGWRAEGWLKNSKGEYRYFYSKDGHMLTGANRINKKLYYFDPSTGVRQTGLMKINGKFYYFGSNGAAYASQWVKKGGKIYYASSSGALLLGWQDIGGDRYYFSKRYGFALTGFNHINKKLYYFYESTGIMARNTWVDSTHYMGSDGVWEEGKVNQANTLAWPLKSWSYISSYFGGRDSPGGIGSTNHMGIDIAANSGTPIYAAASGTIVIRQYSSSAGYYIQISHGTLNGKALETQYMHQSKFAPGLKVGDRVSKGQLIGYVGSTGNSTGPHLHFGVKANGSYVDPLDYVTEPKH</sequence>
<dbReference type="PANTHER" id="PTHR21666:SF270">
    <property type="entry name" value="MUREIN HYDROLASE ACTIVATOR ENVC"/>
    <property type="match status" value="1"/>
</dbReference>
<dbReference type="EMBL" id="ACBZ01000017">
    <property type="protein sequence ID" value="EEG50562.1"/>
    <property type="molecule type" value="Genomic_DNA"/>
</dbReference>
<feature type="non-terminal residue" evidence="4">
    <location>
        <position position="1"/>
    </location>
</feature>
<dbReference type="PANTHER" id="PTHR21666">
    <property type="entry name" value="PEPTIDASE-RELATED"/>
    <property type="match status" value="1"/>
</dbReference>
<dbReference type="Pfam" id="PF01551">
    <property type="entry name" value="Peptidase_M23"/>
    <property type="match status" value="1"/>
</dbReference>
<evidence type="ECO:0000313" key="5">
    <source>
        <dbReference type="Proteomes" id="UP000003100"/>
    </source>
</evidence>
<dbReference type="AlphaFoldDB" id="C0CHX4"/>
<comment type="caution">
    <text evidence="4">The sequence shown here is derived from an EMBL/GenBank/DDBJ whole genome shotgun (WGS) entry which is preliminary data.</text>
</comment>
<reference evidence="4 5" key="1">
    <citation type="submission" date="2009-01" db="EMBL/GenBank/DDBJ databases">
        <authorList>
            <person name="Fulton L."/>
            <person name="Clifton S."/>
            <person name="Fulton B."/>
            <person name="Xu J."/>
            <person name="Minx P."/>
            <person name="Pepin K.H."/>
            <person name="Johnson M."/>
            <person name="Bhonagiri V."/>
            <person name="Nash W.E."/>
            <person name="Mardis E.R."/>
            <person name="Wilson R.K."/>
        </authorList>
    </citation>
    <scope>NUCLEOTIDE SEQUENCE [LARGE SCALE GENOMIC DNA]</scope>
    <source>
        <strain evidence="5">DSM 10507 / JCM 14656 / S5a33</strain>
    </source>
</reference>
<dbReference type="RefSeq" id="WP_005945603.1">
    <property type="nucleotide sequence ID" value="NZ_GG657679.1"/>
</dbReference>
<dbReference type="InterPro" id="IPR016047">
    <property type="entry name" value="M23ase_b-sheet_dom"/>
</dbReference>
<feature type="repeat" description="Cell wall-binding" evidence="2">
    <location>
        <begin position="160"/>
        <end position="179"/>
    </location>
</feature>
<keyword evidence="1" id="KW-0677">Repeat</keyword>
<name>C0CHX4_BLAHS</name>
<evidence type="ECO:0000259" key="3">
    <source>
        <dbReference type="Pfam" id="PF01551"/>
    </source>
</evidence>
<dbReference type="HOGENOM" id="CLU_677094_0_0_9"/>
<gene>
    <name evidence="4" type="ORF">RUMHYD_00438</name>
</gene>
<dbReference type="InterPro" id="IPR018337">
    <property type="entry name" value="Cell_wall/Cho-bd_repeat"/>
</dbReference>
<dbReference type="PROSITE" id="PS51170">
    <property type="entry name" value="CW"/>
    <property type="match status" value="2"/>
</dbReference>
<protein>
    <recommendedName>
        <fullName evidence="3">M23ase beta-sheet core domain-containing protein</fullName>
    </recommendedName>
</protein>
<dbReference type="Gene3D" id="2.70.70.10">
    <property type="entry name" value="Glucose Permease (Domain IIA)"/>
    <property type="match status" value="1"/>
</dbReference>
<dbReference type="Pfam" id="PF19127">
    <property type="entry name" value="Choline_bind_3"/>
    <property type="match status" value="3"/>
</dbReference>
<dbReference type="PATRIC" id="fig|476272.21.peg.3445"/>
<evidence type="ECO:0000313" key="4">
    <source>
        <dbReference type="EMBL" id="EEG50562.1"/>
    </source>
</evidence>
<organism evidence="4 5">
    <name type="scientific">Blautia hydrogenotrophica (strain DSM 10507 / JCM 14656 / S5a33)</name>
    <name type="common">Ruminococcus hydrogenotrophicus</name>
    <dbReference type="NCBI Taxonomy" id="476272"/>
    <lineage>
        <taxon>Bacteria</taxon>
        <taxon>Bacillati</taxon>
        <taxon>Bacillota</taxon>
        <taxon>Clostridia</taxon>
        <taxon>Lachnospirales</taxon>
        <taxon>Lachnospiraceae</taxon>
        <taxon>Blautia</taxon>
    </lineage>
</organism>
<dbReference type="eggNOG" id="COG5263">
    <property type="taxonomic scope" value="Bacteria"/>
</dbReference>
<dbReference type="Proteomes" id="UP000003100">
    <property type="component" value="Unassembled WGS sequence"/>
</dbReference>